<dbReference type="STRING" id="568069.A0A1J1IS81"/>
<accession>A0A1J1IS81</accession>
<keyword evidence="7" id="KW-0378">Hydrolase</keyword>
<comment type="similarity">
    <text evidence="4">Belongs to the peptidase S1 family. CLIP subfamily.</text>
</comment>
<comment type="subcellular location">
    <subcellularLocation>
        <location evidence="1">Secreted</location>
    </subcellularLocation>
</comment>
<dbReference type="SMART" id="SM00020">
    <property type="entry name" value="Tryp_SPc"/>
    <property type="match status" value="1"/>
</dbReference>
<dbReference type="FunFam" id="2.40.10.10:FF:000038">
    <property type="entry name" value="Serine protease"/>
    <property type="match status" value="1"/>
</dbReference>
<dbReference type="InterPro" id="IPR009003">
    <property type="entry name" value="Peptidase_S1_PA"/>
</dbReference>
<reference evidence="10 11" key="1">
    <citation type="submission" date="2015-04" db="EMBL/GenBank/DDBJ databases">
        <authorList>
            <person name="Syromyatnikov M.Y."/>
            <person name="Popov V.N."/>
        </authorList>
    </citation>
    <scope>NUCLEOTIDE SEQUENCE [LARGE SCALE GENOMIC DNA]</scope>
</reference>
<dbReference type="PANTHER" id="PTHR24252:SF7">
    <property type="entry name" value="HYALIN"/>
    <property type="match status" value="1"/>
</dbReference>
<dbReference type="InterPro" id="IPR001314">
    <property type="entry name" value="Peptidase_S1A"/>
</dbReference>
<keyword evidence="7" id="KW-0720">Serine protease</keyword>
<keyword evidence="2" id="KW-0964">Secreted</keyword>
<dbReference type="Gene3D" id="2.40.10.10">
    <property type="entry name" value="Trypsin-like serine proteases"/>
    <property type="match status" value="1"/>
</dbReference>
<evidence type="ECO:0000256" key="8">
    <source>
        <dbReference type="SAM" id="SignalP"/>
    </source>
</evidence>
<dbReference type="EMBL" id="CVRI01000055">
    <property type="protein sequence ID" value="CRL01385.1"/>
    <property type="molecule type" value="Genomic_DNA"/>
</dbReference>
<evidence type="ECO:0000256" key="6">
    <source>
        <dbReference type="ARBA" id="ARBA00076468"/>
    </source>
</evidence>
<evidence type="ECO:0000256" key="5">
    <source>
        <dbReference type="ARBA" id="ARBA00068096"/>
    </source>
</evidence>
<dbReference type="PROSITE" id="PS50240">
    <property type="entry name" value="TRYPSIN_DOM"/>
    <property type="match status" value="1"/>
</dbReference>
<feature type="chain" id="PRO_5011978003" description="Phenoloxidase-activating factor 2" evidence="8">
    <location>
        <begin position="22"/>
        <end position="504"/>
    </location>
</feature>
<dbReference type="PROSITE" id="PS00135">
    <property type="entry name" value="TRYPSIN_SER"/>
    <property type="match status" value="1"/>
</dbReference>
<proteinExistence type="inferred from homology"/>
<evidence type="ECO:0000256" key="7">
    <source>
        <dbReference type="RuleBase" id="RU363034"/>
    </source>
</evidence>
<dbReference type="Pfam" id="PF00089">
    <property type="entry name" value="Trypsin"/>
    <property type="match status" value="1"/>
</dbReference>
<dbReference type="InterPro" id="IPR001254">
    <property type="entry name" value="Trypsin_dom"/>
</dbReference>
<dbReference type="AlphaFoldDB" id="A0A1J1IS81"/>
<dbReference type="CDD" id="cd00190">
    <property type="entry name" value="Tryp_SPc"/>
    <property type="match status" value="1"/>
</dbReference>
<dbReference type="GO" id="GO:0006508">
    <property type="term" value="P:proteolysis"/>
    <property type="evidence" value="ECO:0007669"/>
    <property type="project" value="UniProtKB-KW"/>
</dbReference>
<dbReference type="SUPFAM" id="SSF50494">
    <property type="entry name" value="Trypsin-like serine proteases"/>
    <property type="match status" value="1"/>
</dbReference>
<sequence length="504" mass="55128">MRILHILVVALVVLVINYSQGLENISDDSVTVEDDTDETLSRKGRQLIYSSPNTFVRASWAGGEGYTCITSRGILGSCQSFRKCYPFFKHPPANARYPVLNAWDTWVLGNQDTCSYYTDDGREAHGVCCTNPILPSIPSVQGEDNEQNKVEVPVIQSNQNFGSWPPPIPTHPPNHTPATHPPGIFGIQSVTTSKPSTTTRRFTTTWATKPPNIWQQPQQPIFAVPGQSTTKRPSLIVTTDSVLNNEVDFGVSESCGAKNGFQDQERIVGGQNADPNEWPWVAVLFNGGRQFCGGSLIDDIHILSAAHCVAHMSSWDVARLTVRLGDHNIRISTEVKHIERKVKRVVRHKGFDSRTLYNDIAILTLDQRVPFSKSVKPVCLPLSGSRQFHGLSGTVVGWGSLRENGPQPSVLQEVNLPIWTNAECKAKYGPAAPGGIIESMICAGQARKDSCSGDSGGPLVINDGKWTQVGVVSWGIGCGKGQYPGVYTRVTSFLPWIAKNTKRA</sequence>
<dbReference type="PRINTS" id="PR00722">
    <property type="entry name" value="CHYMOTRYPSIN"/>
</dbReference>
<evidence type="ECO:0000256" key="3">
    <source>
        <dbReference type="ARBA" id="ARBA00023157"/>
    </source>
</evidence>
<name>A0A1J1IS81_9DIPT</name>
<dbReference type="PROSITE" id="PS00134">
    <property type="entry name" value="TRYPSIN_HIS"/>
    <property type="match status" value="1"/>
</dbReference>
<dbReference type="GO" id="GO:0005576">
    <property type="term" value="C:extracellular region"/>
    <property type="evidence" value="ECO:0007669"/>
    <property type="project" value="UniProtKB-SubCell"/>
</dbReference>
<evidence type="ECO:0000256" key="1">
    <source>
        <dbReference type="ARBA" id="ARBA00004613"/>
    </source>
</evidence>
<keyword evidence="7" id="KW-0645">Protease</keyword>
<evidence type="ECO:0000313" key="11">
    <source>
        <dbReference type="Proteomes" id="UP000183832"/>
    </source>
</evidence>
<evidence type="ECO:0000256" key="2">
    <source>
        <dbReference type="ARBA" id="ARBA00022525"/>
    </source>
</evidence>
<dbReference type="PANTHER" id="PTHR24252">
    <property type="entry name" value="ACROSIN-RELATED"/>
    <property type="match status" value="1"/>
</dbReference>
<evidence type="ECO:0000313" key="10">
    <source>
        <dbReference type="EMBL" id="CRL01385.1"/>
    </source>
</evidence>
<dbReference type="Proteomes" id="UP000183832">
    <property type="component" value="Unassembled WGS sequence"/>
</dbReference>
<keyword evidence="3" id="KW-1015">Disulfide bond</keyword>
<dbReference type="InterPro" id="IPR043504">
    <property type="entry name" value="Peptidase_S1_PA_chymotrypsin"/>
</dbReference>
<dbReference type="OrthoDB" id="546450at2759"/>
<dbReference type="InterPro" id="IPR018114">
    <property type="entry name" value="TRYPSIN_HIS"/>
</dbReference>
<gene>
    <name evidence="10" type="primary">similar to Proclotting enzyme</name>
    <name evidence="10" type="ORF">CLUMA_CG014174</name>
</gene>
<dbReference type="InterPro" id="IPR033116">
    <property type="entry name" value="TRYPSIN_SER"/>
</dbReference>
<keyword evidence="11" id="KW-1185">Reference proteome</keyword>
<protein>
    <recommendedName>
        <fullName evidence="5">Phenoloxidase-activating factor 2</fullName>
    </recommendedName>
    <alternativeName>
        <fullName evidence="6">Prophenoloxidase-activating factor II</fullName>
    </alternativeName>
</protein>
<keyword evidence="8" id="KW-0732">Signal</keyword>
<feature type="signal peptide" evidence="8">
    <location>
        <begin position="1"/>
        <end position="21"/>
    </location>
</feature>
<evidence type="ECO:0000259" key="9">
    <source>
        <dbReference type="PROSITE" id="PS50240"/>
    </source>
</evidence>
<evidence type="ECO:0000256" key="4">
    <source>
        <dbReference type="ARBA" id="ARBA00024195"/>
    </source>
</evidence>
<dbReference type="GO" id="GO:0004252">
    <property type="term" value="F:serine-type endopeptidase activity"/>
    <property type="evidence" value="ECO:0007669"/>
    <property type="project" value="InterPro"/>
</dbReference>
<feature type="domain" description="Peptidase S1" evidence="9">
    <location>
        <begin position="267"/>
        <end position="502"/>
    </location>
</feature>
<organism evidence="10 11">
    <name type="scientific">Clunio marinus</name>
    <dbReference type="NCBI Taxonomy" id="568069"/>
    <lineage>
        <taxon>Eukaryota</taxon>
        <taxon>Metazoa</taxon>
        <taxon>Ecdysozoa</taxon>
        <taxon>Arthropoda</taxon>
        <taxon>Hexapoda</taxon>
        <taxon>Insecta</taxon>
        <taxon>Pterygota</taxon>
        <taxon>Neoptera</taxon>
        <taxon>Endopterygota</taxon>
        <taxon>Diptera</taxon>
        <taxon>Nematocera</taxon>
        <taxon>Chironomoidea</taxon>
        <taxon>Chironomidae</taxon>
        <taxon>Clunio</taxon>
    </lineage>
</organism>